<accession>A0AAP7FVB4</accession>
<reference evidence="2" key="1">
    <citation type="submission" date="2016-02" db="EMBL/GenBank/DDBJ databases">
        <title>Dietzia cinnamea strain CD11_5 genome sequencing and assembly.</title>
        <authorList>
            <person name="Kaur G."/>
            <person name="Nair G.R."/>
            <person name="Mayilraj S."/>
        </authorList>
    </citation>
    <scope>NUCLEOTIDE SEQUENCE [LARGE SCALE GENOMIC DNA]</scope>
    <source>
        <strain evidence="2">CD10_2</strain>
    </source>
</reference>
<sequence length="940" mass="102970">MASHSKEVLLKLLESATIRSGWGGVLALNQAVLNMKLREQFLEALGERTFIEPLILEAELDEGAQQSVSFQGVVFGEPQISFVRTLPTTAEVTVRFNVIAGDFARSVKQVARPGRVVESFSISEGMGYWVQAQASLRLEQGSTHPFASVVLDLGEMQDVTTNLASTDYANTVIGRELQEAFGYIPAYRRSYAMVRFDLRDFAPLSPERMMLRTQAAPWGADAGKNREGDGALLVFMKLGVDVRAGGQPDPEFEFPYLIPEEAVGLPATLILDPTIEALGAGGPLDVLRTIKVGIDHVFSGKDIHHPLDWVIFGDWQPGENSLAVHPGVARIRAGQPQAFQLQGAPGEVGWQASNLFRPAVSGTFQGSTYTARGAADFVQDQQLVVTARCQHEGVEVTRHALVQEGQAVSIAPRMASWVGGQKAIELRADSLDGGELRWELLGIASGVLTDLGGGKATFQPDKPDDVASLIRVQHIQVTDKSTGERAICSVVIMDWPADLVIEPGHVGQLQSGVPINFSVSNSNRPIKWSMLGEGNIDQDTGTYIPNEESTVPVCVIIADDDDERAGYAMVEFVPTHGAAVPHKQGWTDLATFELVVIGHDTCYANGWQQIEVEVRVEAQTVGGQDAIVSDAELATLQLMVMGSDNTLPFLQAHEGGIGKESGMEWAVSRSRNDVDPPSTSDTAVAASVPVLGDNERRVRFFIHSRQATTLEIYAGIQNADSHAWTYSKEKKEGKVNVKARPALNFAREQYGFERVRLVGESDASPIAGDDFIYVDNTMDYWRLKHVVAGGVARKFISAYIPPGANKSLLRWASEQADDHYCSYTGLQFIPFKAPESEHQRLLMDGLLYRMAKQRSHVLPELNKALGARAGELMISLRRTDAMKHWDDIATGEPYYSHLKEPITIELIDQQGHQHTLHFDFGVPEGEDKEAQTRDCLILTL</sequence>
<name>A0AAP7FVB4_9PSED</name>
<gene>
    <name evidence="1" type="ORF">AYJ70_18245</name>
</gene>
<dbReference type="Proteomes" id="UP000077242">
    <property type="component" value="Unassembled WGS sequence"/>
</dbReference>
<dbReference type="AlphaFoldDB" id="A0AAP7FVB4"/>
<protein>
    <submittedName>
        <fullName evidence="1">Uncharacterized protein</fullName>
    </submittedName>
</protein>
<dbReference type="RefSeq" id="WP_063977202.1">
    <property type="nucleotide sequence ID" value="NZ_JAUEGA010000030.1"/>
</dbReference>
<evidence type="ECO:0000313" key="1">
    <source>
        <dbReference type="EMBL" id="OAH57047.1"/>
    </source>
</evidence>
<organism evidence="1 2">
    <name type="scientific">Pseudomonas monteilii</name>
    <dbReference type="NCBI Taxonomy" id="76759"/>
    <lineage>
        <taxon>Bacteria</taxon>
        <taxon>Pseudomonadati</taxon>
        <taxon>Pseudomonadota</taxon>
        <taxon>Gammaproteobacteria</taxon>
        <taxon>Pseudomonadales</taxon>
        <taxon>Pseudomonadaceae</taxon>
        <taxon>Pseudomonas</taxon>
    </lineage>
</organism>
<evidence type="ECO:0000313" key="2">
    <source>
        <dbReference type="Proteomes" id="UP000077242"/>
    </source>
</evidence>
<comment type="caution">
    <text evidence="1">The sequence shown here is derived from an EMBL/GenBank/DDBJ whole genome shotgun (WGS) entry which is preliminary data.</text>
</comment>
<dbReference type="EMBL" id="LSTU01000003">
    <property type="protein sequence ID" value="OAH57047.1"/>
    <property type="molecule type" value="Genomic_DNA"/>
</dbReference>
<proteinExistence type="predicted"/>